<feature type="binding site" description="axial binding residue" evidence="3">
    <location>
        <position position="406"/>
    </location>
    <ligand>
        <name>heme</name>
        <dbReference type="ChEBI" id="CHEBI:30413"/>
    </ligand>
    <ligandPart>
        <name>Fe</name>
        <dbReference type="ChEBI" id="CHEBI:18248"/>
    </ligandPart>
</feature>
<comment type="similarity">
    <text evidence="2 4">Belongs to the cytochrome P450 family.</text>
</comment>
<evidence type="ECO:0000256" key="3">
    <source>
        <dbReference type="PIRSR" id="PIRSR602401-1"/>
    </source>
</evidence>
<keyword evidence="3 4" id="KW-0408">Iron</keyword>
<dbReference type="PANTHER" id="PTHR24305">
    <property type="entry name" value="CYTOCHROME P450"/>
    <property type="match status" value="1"/>
</dbReference>
<dbReference type="RefSeq" id="WP_316434851.1">
    <property type="nucleotide sequence ID" value="NZ_CP053586.1"/>
</dbReference>
<keyword evidence="4" id="KW-0503">Monooxygenase</keyword>
<keyword evidence="3 4" id="KW-0349">Heme</keyword>
<dbReference type="PRINTS" id="PR00385">
    <property type="entry name" value="P450"/>
</dbReference>
<dbReference type="InterPro" id="IPR001128">
    <property type="entry name" value="Cyt_P450"/>
</dbReference>
<sequence>MKLPEDPTTPALLQTLHMIADPTGFLDTCAQRYGDAFTLRVLGSSSPPVVFFSDPEAIQAIYTQLADQFELGKVTHVFRPLTGDRSLIMQDGTSHQNQRQLLMPALYGEGLFRCGELICTITRQKAATWSVGSVISVQEQMLEISLEIILRVVFGMQLGQRYTRLKALLHTLLEWVNSPLYSVQFFLPPLQQDLGRWSPWGRFVHLRQQIDELLYAEIAERRQWIADQPTERSEPPQPSEPTDILSLLIAARDSEGQPLSDQELRDQLMTLLLLGHETTASGLTWAFYWIYQNPAILLCLRSELEHLPTDIDPVQLSQQPYLTAVCKEALRVYPIALISQPRKVKQTIKLKGYEFEPGTVLVPCIYLAHRRAQTYPEADQFRPERFLNCKLSPYEYFPFGGGNRSCIGMALALFEMKLILATLMRYYQFTPTRPIQPIHRPARRGITFVPPGNLQLRVTAKQTLPAAEQDSHVLTSDF</sequence>
<dbReference type="InterPro" id="IPR050121">
    <property type="entry name" value="Cytochrome_P450_monoxygenase"/>
</dbReference>
<dbReference type="CDD" id="cd11053">
    <property type="entry name" value="CYP110-like"/>
    <property type="match status" value="1"/>
</dbReference>
<keyword evidence="3 4" id="KW-0479">Metal-binding</keyword>
<dbReference type="SUPFAM" id="SSF48264">
    <property type="entry name" value="Cytochrome P450"/>
    <property type="match status" value="1"/>
</dbReference>
<dbReference type="GO" id="GO:0005506">
    <property type="term" value="F:iron ion binding"/>
    <property type="evidence" value="ECO:0007669"/>
    <property type="project" value="InterPro"/>
</dbReference>
<protein>
    <submittedName>
        <fullName evidence="5">Cytochrome P450</fullName>
    </submittedName>
</protein>
<name>A0AA96WKZ2_9CYAN</name>
<dbReference type="PRINTS" id="PR00463">
    <property type="entry name" value="EP450I"/>
</dbReference>
<evidence type="ECO:0000256" key="4">
    <source>
        <dbReference type="RuleBase" id="RU000461"/>
    </source>
</evidence>
<dbReference type="PANTHER" id="PTHR24305:SF166">
    <property type="entry name" value="CYTOCHROME P450 12A4, MITOCHONDRIAL-RELATED"/>
    <property type="match status" value="1"/>
</dbReference>
<dbReference type="Gene3D" id="1.10.630.10">
    <property type="entry name" value="Cytochrome P450"/>
    <property type="match status" value="1"/>
</dbReference>
<dbReference type="PROSITE" id="PS00086">
    <property type="entry name" value="CYTOCHROME_P450"/>
    <property type="match status" value="1"/>
</dbReference>
<dbReference type="GO" id="GO:0016705">
    <property type="term" value="F:oxidoreductase activity, acting on paired donors, with incorporation or reduction of molecular oxygen"/>
    <property type="evidence" value="ECO:0007669"/>
    <property type="project" value="InterPro"/>
</dbReference>
<evidence type="ECO:0000313" key="5">
    <source>
        <dbReference type="EMBL" id="WNZ23246.1"/>
    </source>
</evidence>
<dbReference type="GO" id="GO:0020037">
    <property type="term" value="F:heme binding"/>
    <property type="evidence" value="ECO:0007669"/>
    <property type="project" value="InterPro"/>
</dbReference>
<dbReference type="Pfam" id="PF00067">
    <property type="entry name" value="p450"/>
    <property type="match status" value="1"/>
</dbReference>
<dbReference type="InterPro" id="IPR002401">
    <property type="entry name" value="Cyt_P450_E_grp-I"/>
</dbReference>
<dbReference type="InterPro" id="IPR017972">
    <property type="entry name" value="Cyt_P450_CS"/>
</dbReference>
<dbReference type="GO" id="GO:0004497">
    <property type="term" value="F:monooxygenase activity"/>
    <property type="evidence" value="ECO:0007669"/>
    <property type="project" value="UniProtKB-KW"/>
</dbReference>
<gene>
    <name evidence="5" type="ORF">HJG54_10555</name>
</gene>
<evidence type="ECO:0000256" key="2">
    <source>
        <dbReference type="ARBA" id="ARBA00010617"/>
    </source>
</evidence>
<keyword evidence="4" id="KW-0560">Oxidoreductase</keyword>
<accession>A0AA96WKZ2</accession>
<comment type="cofactor">
    <cofactor evidence="1 3">
        <name>heme</name>
        <dbReference type="ChEBI" id="CHEBI:30413"/>
    </cofactor>
</comment>
<dbReference type="AlphaFoldDB" id="A0AA96WKZ2"/>
<organism evidence="5">
    <name type="scientific">Leptolyngbya sp. NK1-12</name>
    <dbReference type="NCBI Taxonomy" id="2547451"/>
    <lineage>
        <taxon>Bacteria</taxon>
        <taxon>Bacillati</taxon>
        <taxon>Cyanobacteriota</taxon>
        <taxon>Cyanophyceae</taxon>
        <taxon>Leptolyngbyales</taxon>
        <taxon>Leptolyngbyaceae</taxon>
        <taxon>Leptolyngbya group</taxon>
        <taxon>Leptolyngbya</taxon>
    </lineage>
</organism>
<proteinExistence type="inferred from homology"/>
<reference evidence="5" key="1">
    <citation type="submission" date="2020-05" db="EMBL/GenBank/DDBJ databases">
        <authorList>
            <person name="Zhu T."/>
            <person name="Keshari N."/>
            <person name="Lu X."/>
        </authorList>
    </citation>
    <scope>NUCLEOTIDE SEQUENCE</scope>
    <source>
        <strain evidence="5">NK1-12</strain>
    </source>
</reference>
<dbReference type="EMBL" id="CP053586">
    <property type="protein sequence ID" value="WNZ23246.1"/>
    <property type="molecule type" value="Genomic_DNA"/>
</dbReference>
<dbReference type="InterPro" id="IPR036396">
    <property type="entry name" value="Cyt_P450_sf"/>
</dbReference>
<evidence type="ECO:0000256" key="1">
    <source>
        <dbReference type="ARBA" id="ARBA00001971"/>
    </source>
</evidence>